<dbReference type="EMBL" id="LGRX02006657">
    <property type="protein sequence ID" value="KAK3276269.1"/>
    <property type="molecule type" value="Genomic_DNA"/>
</dbReference>
<reference evidence="1 2" key="1">
    <citation type="journal article" date="2015" name="Genome Biol. Evol.">
        <title>Comparative Genomics of a Bacterivorous Green Alga Reveals Evolutionary Causalities and Consequences of Phago-Mixotrophic Mode of Nutrition.</title>
        <authorList>
            <person name="Burns J.A."/>
            <person name="Paasch A."/>
            <person name="Narechania A."/>
            <person name="Kim E."/>
        </authorList>
    </citation>
    <scope>NUCLEOTIDE SEQUENCE [LARGE SCALE GENOMIC DNA]</scope>
    <source>
        <strain evidence="1 2">PLY_AMNH</strain>
    </source>
</reference>
<proteinExistence type="predicted"/>
<keyword evidence="2" id="KW-1185">Reference proteome</keyword>
<dbReference type="Proteomes" id="UP001190700">
    <property type="component" value="Unassembled WGS sequence"/>
</dbReference>
<evidence type="ECO:0000313" key="2">
    <source>
        <dbReference type="Proteomes" id="UP001190700"/>
    </source>
</evidence>
<evidence type="ECO:0000313" key="1">
    <source>
        <dbReference type="EMBL" id="KAK3276269.1"/>
    </source>
</evidence>
<protein>
    <submittedName>
        <fullName evidence="1">Uncharacterized protein</fullName>
    </submittedName>
</protein>
<gene>
    <name evidence="1" type="ORF">CYMTET_15646</name>
</gene>
<name>A0AAE0GDN9_9CHLO</name>
<organism evidence="1 2">
    <name type="scientific">Cymbomonas tetramitiformis</name>
    <dbReference type="NCBI Taxonomy" id="36881"/>
    <lineage>
        <taxon>Eukaryota</taxon>
        <taxon>Viridiplantae</taxon>
        <taxon>Chlorophyta</taxon>
        <taxon>Pyramimonadophyceae</taxon>
        <taxon>Pyramimonadales</taxon>
        <taxon>Pyramimonadaceae</taxon>
        <taxon>Cymbomonas</taxon>
    </lineage>
</organism>
<accession>A0AAE0GDN9</accession>
<dbReference type="AlphaFoldDB" id="A0AAE0GDN9"/>
<sequence>MHGGSSQREWKPPPYGQSGPGGAWVQVLLLRALNFLLADAGIRSARLPPIKAKLFKFLFKRCLAAGSPLEVQREALRCLASLADASEDTFVWDELSSNKDSLKVSRTPPSLRPTFPPIADPNTRDCSQLITPFGVN</sequence>
<comment type="caution">
    <text evidence="1">The sequence shown here is derived from an EMBL/GenBank/DDBJ whole genome shotgun (WGS) entry which is preliminary data.</text>
</comment>